<comment type="caution">
    <text evidence="1">The sequence shown here is derived from an EMBL/GenBank/DDBJ whole genome shotgun (WGS) entry which is preliminary data.</text>
</comment>
<evidence type="ECO:0000313" key="2">
    <source>
        <dbReference type="Proteomes" id="UP000237347"/>
    </source>
</evidence>
<gene>
    <name evidence="1" type="ORF">CFP56_002432</name>
</gene>
<evidence type="ECO:0000313" key="1">
    <source>
        <dbReference type="EMBL" id="KAK7849746.1"/>
    </source>
</evidence>
<keyword evidence="2" id="KW-1185">Reference proteome</keyword>
<accession>A0AAW0LFT9</accession>
<organism evidence="1 2">
    <name type="scientific">Quercus suber</name>
    <name type="common">Cork oak</name>
    <dbReference type="NCBI Taxonomy" id="58331"/>
    <lineage>
        <taxon>Eukaryota</taxon>
        <taxon>Viridiplantae</taxon>
        <taxon>Streptophyta</taxon>
        <taxon>Embryophyta</taxon>
        <taxon>Tracheophyta</taxon>
        <taxon>Spermatophyta</taxon>
        <taxon>Magnoliopsida</taxon>
        <taxon>eudicotyledons</taxon>
        <taxon>Gunneridae</taxon>
        <taxon>Pentapetalae</taxon>
        <taxon>rosids</taxon>
        <taxon>fabids</taxon>
        <taxon>Fagales</taxon>
        <taxon>Fagaceae</taxon>
        <taxon>Quercus</taxon>
    </lineage>
</organism>
<dbReference type="Proteomes" id="UP000237347">
    <property type="component" value="Unassembled WGS sequence"/>
</dbReference>
<reference evidence="1 2" key="1">
    <citation type="journal article" date="2018" name="Sci. Data">
        <title>The draft genome sequence of cork oak.</title>
        <authorList>
            <person name="Ramos A.M."/>
            <person name="Usie A."/>
            <person name="Barbosa P."/>
            <person name="Barros P.M."/>
            <person name="Capote T."/>
            <person name="Chaves I."/>
            <person name="Simoes F."/>
            <person name="Abreu I."/>
            <person name="Carrasquinho I."/>
            <person name="Faro C."/>
            <person name="Guimaraes J.B."/>
            <person name="Mendonca D."/>
            <person name="Nobrega F."/>
            <person name="Rodrigues L."/>
            <person name="Saibo N.J.M."/>
            <person name="Varela M.C."/>
            <person name="Egas C."/>
            <person name="Matos J."/>
            <person name="Miguel C.M."/>
            <person name="Oliveira M.M."/>
            <person name="Ricardo C.P."/>
            <person name="Goncalves S."/>
        </authorList>
    </citation>
    <scope>NUCLEOTIDE SEQUENCE [LARGE SCALE GENOMIC DNA]</scope>
    <source>
        <strain evidence="2">cv. HL8</strain>
    </source>
</reference>
<dbReference type="AlphaFoldDB" id="A0AAW0LFT9"/>
<proteinExistence type="predicted"/>
<name>A0AAW0LFT9_QUESU</name>
<dbReference type="EMBL" id="PKMF04000109">
    <property type="protein sequence ID" value="KAK7849746.1"/>
    <property type="molecule type" value="Genomic_DNA"/>
</dbReference>
<protein>
    <submittedName>
        <fullName evidence="1">Uncharacterized protein</fullName>
    </submittedName>
</protein>
<sequence length="93" mass="11072">MIHKISTRDFNSLDIRFLRLYFWNSNSENTVLHRSLNLIHLRILRQPETPQELAIAALNTMPPREYMAHENLILYEYVLSLDPISLNIQFFSL</sequence>